<reference evidence="1 2" key="1">
    <citation type="submission" date="2020-08" db="EMBL/GenBank/DDBJ databases">
        <title>Sequencing the genomes of 1000 actinobacteria strains.</title>
        <authorList>
            <person name="Klenk H.-P."/>
        </authorList>
    </citation>
    <scope>NUCLEOTIDE SEQUENCE [LARGE SCALE GENOMIC DNA]</scope>
    <source>
        <strain evidence="1 2">DSM 44786</strain>
    </source>
</reference>
<comment type="caution">
    <text evidence="1">The sequence shown here is derived from an EMBL/GenBank/DDBJ whole genome shotgun (WGS) entry which is preliminary data.</text>
</comment>
<dbReference type="Proteomes" id="UP000573327">
    <property type="component" value="Unassembled WGS sequence"/>
</dbReference>
<dbReference type="SUPFAM" id="SSF52317">
    <property type="entry name" value="Class I glutamine amidotransferase-like"/>
    <property type="match status" value="1"/>
</dbReference>
<dbReference type="InterPro" id="IPR044668">
    <property type="entry name" value="PuuD-like"/>
</dbReference>
<dbReference type="PANTHER" id="PTHR43235">
    <property type="entry name" value="GLUTAMINE AMIDOTRANSFERASE PB2B2.05-RELATED"/>
    <property type="match status" value="1"/>
</dbReference>
<proteinExistence type="predicted"/>
<dbReference type="AlphaFoldDB" id="A0A7W7S7R0"/>
<organism evidence="1 2">
    <name type="scientific">Kitasatospora gansuensis</name>
    <dbReference type="NCBI Taxonomy" id="258050"/>
    <lineage>
        <taxon>Bacteria</taxon>
        <taxon>Bacillati</taxon>
        <taxon>Actinomycetota</taxon>
        <taxon>Actinomycetes</taxon>
        <taxon>Kitasatosporales</taxon>
        <taxon>Streptomycetaceae</taxon>
        <taxon>Kitasatospora</taxon>
    </lineage>
</organism>
<dbReference type="PANTHER" id="PTHR43235:SF1">
    <property type="entry name" value="GLUTAMINE AMIDOTRANSFERASE PB2B2.05-RELATED"/>
    <property type="match status" value="1"/>
</dbReference>
<evidence type="ECO:0000313" key="2">
    <source>
        <dbReference type="Proteomes" id="UP000573327"/>
    </source>
</evidence>
<sequence>MTNRPLIGVSTYVNDATWGPWDAQRAVLLPERYPQLVQRAGGTAVLLPPDSPETAPGLLARLDGLVISGGPDVNPALYGARPHPKTRATAPERDLWEAALLRAALASGLPLLGICRGMQLLNVVCGGTLVQHLEGGECHLPAANRYGSHPVRPLAGTRLAELLPELEIEVPTAHHQAVDRLGEGLVVSALAEDGTVEAVEGAGFVLGVQWHPEQGADLRVMQALVEAARVPAVV</sequence>
<dbReference type="CDD" id="cd01745">
    <property type="entry name" value="GATase1_2"/>
    <property type="match status" value="1"/>
</dbReference>
<dbReference type="RefSeq" id="WP_184911870.1">
    <property type="nucleotide sequence ID" value="NZ_JACHJR010000001.1"/>
</dbReference>
<dbReference type="GO" id="GO:0033969">
    <property type="term" value="F:gamma-glutamyl-gamma-aminobutyrate hydrolase activity"/>
    <property type="evidence" value="ECO:0007669"/>
    <property type="project" value="TreeGrafter"/>
</dbReference>
<keyword evidence="1" id="KW-0315">Glutamine amidotransferase</keyword>
<dbReference type="GO" id="GO:0005829">
    <property type="term" value="C:cytosol"/>
    <property type="evidence" value="ECO:0007669"/>
    <property type="project" value="TreeGrafter"/>
</dbReference>
<protein>
    <submittedName>
        <fullName evidence="1">Putative glutamine amidotransferase</fullName>
    </submittedName>
</protein>
<keyword evidence="2" id="KW-1185">Reference proteome</keyword>
<keyword evidence="1" id="KW-0808">Transferase</keyword>
<accession>A0A7W7S7R0</accession>
<dbReference type="Gene3D" id="3.40.50.880">
    <property type="match status" value="1"/>
</dbReference>
<dbReference type="Pfam" id="PF07722">
    <property type="entry name" value="Peptidase_C26"/>
    <property type="match status" value="1"/>
</dbReference>
<dbReference type="GO" id="GO:0016740">
    <property type="term" value="F:transferase activity"/>
    <property type="evidence" value="ECO:0007669"/>
    <property type="project" value="UniProtKB-KW"/>
</dbReference>
<dbReference type="PROSITE" id="PS51273">
    <property type="entry name" value="GATASE_TYPE_1"/>
    <property type="match status" value="1"/>
</dbReference>
<dbReference type="InterPro" id="IPR011697">
    <property type="entry name" value="Peptidase_C26"/>
</dbReference>
<gene>
    <name evidence="1" type="ORF">F4556_000960</name>
</gene>
<evidence type="ECO:0000313" key="1">
    <source>
        <dbReference type="EMBL" id="MBB4945425.1"/>
    </source>
</evidence>
<name>A0A7W7S7R0_9ACTN</name>
<dbReference type="GO" id="GO:0006598">
    <property type="term" value="P:polyamine catabolic process"/>
    <property type="evidence" value="ECO:0007669"/>
    <property type="project" value="TreeGrafter"/>
</dbReference>
<dbReference type="EMBL" id="JACHJR010000001">
    <property type="protein sequence ID" value="MBB4945425.1"/>
    <property type="molecule type" value="Genomic_DNA"/>
</dbReference>
<dbReference type="InterPro" id="IPR029062">
    <property type="entry name" value="Class_I_gatase-like"/>
</dbReference>